<name>A0ABW4M1L4_9HYPH</name>
<comment type="caution">
    <text evidence="22">The sequence shown here is derived from an EMBL/GenBank/DDBJ whole genome shotgun (WGS) entry which is preliminary data.</text>
</comment>
<dbReference type="InterPro" id="IPR033718">
    <property type="entry name" value="DAGK_prok"/>
</dbReference>
<evidence type="ECO:0000256" key="15">
    <source>
        <dbReference type="ARBA" id="ARBA00022842"/>
    </source>
</evidence>
<keyword evidence="11" id="KW-0479">Metal-binding</keyword>
<dbReference type="PROSITE" id="PS01069">
    <property type="entry name" value="DAGK_PROKAR"/>
    <property type="match status" value="1"/>
</dbReference>
<keyword evidence="18 21" id="KW-0472">Membrane</keyword>
<evidence type="ECO:0000256" key="4">
    <source>
        <dbReference type="ARBA" id="ARBA00012133"/>
    </source>
</evidence>
<dbReference type="InterPro" id="IPR000829">
    <property type="entry name" value="DAGK"/>
</dbReference>
<keyword evidence="20 21" id="KW-1208">Phospholipid metabolism</keyword>
<evidence type="ECO:0000256" key="13">
    <source>
        <dbReference type="ARBA" id="ARBA00022777"/>
    </source>
</evidence>
<comment type="caution">
    <text evidence="21">Lacks conserved residue(s) required for the propagation of feature annotation.</text>
</comment>
<feature type="transmembrane region" description="Helical" evidence="21">
    <location>
        <begin position="102"/>
        <end position="123"/>
    </location>
</feature>
<evidence type="ECO:0000256" key="12">
    <source>
        <dbReference type="ARBA" id="ARBA00022741"/>
    </source>
</evidence>
<keyword evidence="14 21" id="KW-0067">ATP-binding</keyword>
<evidence type="ECO:0000256" key="14">
    <source>
        <dbReference type="ARBA" id="ARBA00022840"/>
    </source>
</evidence>
<evidence type="ECO:0000256" key="6">
    <source>
        <dbReference type="ARBA" id="ARBA00022475"/>
    </source>
</evidence>
<evidence type="ECO:0000256" key="3">
    <source>
        <dbReference type="ARBA" id="ARBA00005967"/>
    </source>
</evidence>
<keyword evidence="7" id="KW-0444">Lipid biosynthesis</keyword>
<evidence type="ECO:0000256" key="1">
    <source>
        <dbReference type="ARBA" id="ARBA00001946"/>
    </source>
</evidence>
<keyword evidence="15" id="KW-0460">Magnesium</keyword>
<dbReference type="PANTHER" id="PTHR34299">
    <property type="entry name" value="DIACYLGLYCEROL KINASE"/>
    <property type="match status" value="1"/>
</dbReference>
<feature type="transmembrane region" description="Helical" evidence="21">
    <location>
        <begin position="41"/>
        <end position="74"/>
    </location>
</feature>
<evidence type="ECO:0000256" key="17">
    <source>
        <dbReference type="ARBA" id="ARBA00023098"/>
    </source>
</evidence>
<gene>
    <name evidence="22" type="ORF">ACFSE1_05870</name>
</gene>
<dbReference type="PANTHER" id="PTHR34299:SF1">
    <property type="entry name" value="DIACYLGLYCEROL KINASE"/>
    <property type="match status" value="1"/>
</dbReference>
<keyword evidence="16 21" id="KW-1133">Transmembrane helix</keyword>
<evidence type="ECO:0000256" key="19">
    <source>
        <dbReference type="ARBA" id="ARBA00023209"/>
    </source>
</evidence>
<comment type="subcellular location">
    <subcellularLocation>
        <location evidence="2 21">Cell inner membrane</location>
        <topology evidence="2 21">Multi-pass membrane protein</topology>
    </subcellularLocation>
</comment>
<keyword evidence="19" id="KW-0594">Phospholipid biosynthesis</keyword>
<evidence type="ECO:0000256" key="8">
    <source>
        <dbReference type="ARBA" id="ARBA00022519"/>
    </source>
</evidence>
<evidence type="ECO:0000256" key="18">
    <source>
        <dbReference type="ARBA" id="ARBA00023136"/>
    </source>
</evidence>
<keyword evidence="8 21" id="KW-0997">Cell inner membrane</keyword>
<evidence type="ECO:0000313" key="22">
    <source>
        <dbReference type="EMBL" id="MFD1744987.1"/>
    </source>
</evidence>
<comment type="function">
    <text evidence="21">Catalyzes the ATP-dependent phosphorylation of sn-l,2-diacylglycerol (DAG) to phosphatidic acid. Involved in the recycling of diacylglycerol produced as a by-product during membrane-derived oligosaccharide (MDO) biosynthesis.</text>
</comment>
<keyword evidence="12 21" id="KW-0547">Nucleotide-binding</keyword>
<keyword evidence="17 21" id="KW-0443">Lipid metabolism</keyword>
<evidence type="ECO:0000313" key="23">
    <source>
        <dbReference type="Proteomes" id="UP001597322"/>
    </source>
</evidence>
<dbReference type="RefSeq" id="WP_377397772.1">
    <property type="nucleotide sequence ID" value="NZ_JBHUEQ010000006.1"/>
</dbReference>
<protein>
    <recommendedName>
        <fullName evidence="5 21">Diacylglycerol kinase</fullName>
        <ecNumber evidence="4 21">2.7.1.107</ecNumber>
    </recommendedName>
</protein>
<sequence>MHGPDLPPEKVDGIRHLLAAQRYSYGGFRRLWREAAFRHELLAFAGALALFLAIGAGALKIVILTCLFLFVLALEALNTAVEELVDRVSPEYSLTGRHAKDLGSFAVFCGLLICGIFVLYTLAERLGWVT</sequence>
<evidence type="ECO:0000256" key="10">
    <source>
        <dbReference type="ARBA" id="ARBA00022692"/>
    </source>
</evidence>
<dbReference type="EMBL" id="JBHUEQ010000006">
    <property type="protein sequence ID" value="MFD1744987.1"/>
    <property type="molecule type" value="Genomic_DNA"/>
</dbReference>
<dbReference type="EC" id="2.7.1.107" evidence="4 21"/>
<evidence type="ECO:0000256" key="2">
    <source>
        <dbReference type="ARBA" id="ARBA00004429"/>
    </source>
</evidence>
<organism evidence="22 23">
    <name type="scientific">Rhizobium helianthi</name>
    <dbReference type="NCBI Taxonomy" id="1132695"/>
    <lineage>
        <taxon>Bacteria</taxon>
        <taxon>Pseudomonadati</taxon>
        <taxon>Pseudomonadota</taxon>
        <taxon>Alphaproteobacteria</taxon>
        <taxon>Hyphomicrobiales</taxon>
        <taxon>Rhizobiaceae</taxon>
        <taxon>Rhizobium/Agrobacterium group</taxon>
        <taxon>Rhizobium</taxon>
    </lineage>
</organism>
<dbReference type="GO" id="GO:0004143">
    <property type="term" value="F:ATP-dependent diacylglycerol kinase activity"/>
    <property type="evidence" value="ECO:0007669"/>
    <property type="project" value="UniProtKB-EC"/>
</dbReference>
<keyword evidence="10 21" id="KW-0812">Transmembrane</keyword>
<dbReference type="Gene3D" id="1.10.287.3610">
    <property type="match status" value="1"/>
</dbReference>
<proteinExistence type="inferred from homology"/>
<evidence type="ECO:0000256" key="11">
    <source>
        <dbReference type="ARBA" id="ARBA00022723"/>
    </source>
</evidence>
<comment type="similarity">
    <text evidence="3 21">Belongs to the bacterial diacylglycerol kinase family.</text>
</comment>
<dbReference type="Pfam" id="PF01219">
    <property type="entry name" value="DAGK_prokar"/>
    <property type="match status" value="1"/>
</dbReference>
<evidence type="ECO:0000256" key="20">
    <source>
        <dbReference type="ARBA" id="ARBA00023264"/>
    </source>
</evidence>
<accession>A0ABW4M1L4</accession>
<evidence type="ECO:0000256" key="16">
    <source>
        <dbReference type="ARBA" id="ARBA00022989"/>
    </source>
</evidence>
<dbReference type="CDD" id="cd14264">
    <property type="entry name" value="DAGK_IM"/>
    <property type="match status" value="1"/>
</dbReference>
<dbReference type="InterPro" id="IPR036945">
    <property type="entry name" value="DAGK_sf"/>
</dbReference>
<evidence type="ECO:0000256" key="9">
    <source>
        <dbReference type="ARBA" id="ARBA00022679"/>
    </source>
</evidence>
<keyword evidence="13 21" id="KW-0418">Kinase</keyword>
<dbReference type="Proteomes" id="UP001597322">
    <property type="component" value="Unassembled WGS sequence"/>
</dbReference>
<evidence type="ECO:0000256" key="21">
    <source>
        <dbReference type="RuleBase" id="RU363065"/>
    </source>
</evidence>
<comment type="cofactor">
    <cofactor evidence="1">
        <name>Mg(2+)</name>
        <dbReference type="ChEBI" id="CHEBI:18420"/>
    </cofactor>
</comment>
<keyword evidence="9 21" id="KW-0808">Transferase</keyword>
<evidence type="ECO:0000256" key="5">
    <source>
        <dbReference type="ARBA" id="ARBA00017575"/>
    </source>
</evidence>
<comment type="catalytic activity">
    <reaction evidence="21">
        <text>a 1,2-diacyl-sn-glycerol + ATP = a 1,2-diacyl-sn-glycero-3-phosphate + ADP + H(+)</text>
        <dbReference type="Rhea" id="RHEA:10272"/>
        <dbReference type="ChEBI" id="CHEBI:15378"/>
        <dbReference type="ChEBI" id="CHEBI:17815"/>
        <dbReference type="ChEBI" id="CHEBI:30616"/>
        <dbReference type="ChEBI" id="CHEBI:58608"/>
        <dbReference type="ChEBI" id="CHEBI:456216"/>
        <dbReference type="EC" id="2.7.1.107"/>
    </reaction>
</comment>
<keyword evidence="23" id="KW-1185">Reference proteome</keyword>
<evidence type="ECO:0000256" key="7">
    <source>
        <dbReference type="ARBA" id="ARBA00022516"/>
    </source>
</evidence>
<reference evidence="23" key="1">
    <citation type="journal article" date="2019" name="Int. J. Syst. Evol. Microbiol.">
        <title>The Global Catalogue of Microorganisms (GCM) 10K type strain sequencing project: providing services to taxonomists for standard genome sequencing and annotation.</title>
        <authorList>
            <consortium name="The Broad Institute Genomics Platform"/>
            <consortium name="The Broad Institute Genome Sequencing Center for Infectious Disease"/>
            <person name="Wu L."/>
            <person name="Ma J."/>
        </authorList>
    </citation>
    <scope>NUCLEOTIDE SEQUENCE [LARGE SCALE GENOMIC DNA]</scope>
    <source>
        <strain evidence="23">CG52</strain>
    </source>
</reference>
<keyword evidence="6" id="KW-1003">Cell membrane</keyword>